<accession>A0ABN2FL49</accession>
<dbReference type="RefSeq" id="WP_346109542.1">
    <property type="nucleotide sequence ID" value="NZ_BAAAMU010000046.1"/>
</dbReference>
<organism evidence="1 2">
    <name type="scientific">Nonomuraea maheshkhaliensis</name>
    <dbReference type="NCBI Taxonomy" id="419590"/>
    <lineage>
        <taxon>Bacteria</taxon>
        <taxon>Bacillati</taxon>
        <taxon>Actinomycetota</taxon>
        <taxon>Actinomycetes</taxon>
        <taxon>Streptosporangiales</taxon>
        <taxon>Streptosporangiaceae</taxon>
        <taxon>Nonomuraea</taxon>
    </lineage>
</organism>
<sequence length="96" mass="10469">MDPDAIARRARRYGWTVQCSADPGVVLLRRTWRLEITFVGNAPSVARIMGSESDAGRPINLRSINALIRARPDEIAQRAAEATLGEPVARTEDAGP</sequence>
<evidence type="ECO:0000313" key="2">
    <source>
        <dbReference type="Proteomes" id="UP001500064"/>
    </source>
</evidence>
<protein>
    <submittedName>
        <fullName evidence="1">Uncharacterized protein</fullName>
    </submittedName>
</protein>
<dbReference type="Proteomes" id="UP001500064">
    <property type="component" value="Unassembled WGS sequence"/>
</dbReference>
<name>A0ABN2FL49_9ACTN</name>
<evidence type="ECO:0000313" key="1">
    <source>
        <dbReference type="EMBL" id="GAA1652115.1"/>
    </source>
</evidence>
<proteinExistence type="predicted"/>
<comment type="caution">
    <text evidence="1">The sequence shown here is derived from an EMBL/GenBank/DDBJ whole genome shotgun (WGS) entry which is preliminary data.</text>
</comment>
<dbReference type="EMBL" id="BAAAMU010000046">
    <property type="protein sequence ID" value="GAA1652115.1"/>
    <property type="molecule type" value="Genomic_DNA"/>
</dbReference>
<reference evidence="1 2" key="1">
    <citation type="journal article" date="2019" name="Int. J. Syst. Evol. Microbiol.">
        <title>The Global Catalogue of Microorganisms (GCM) 10K type strain sequencing project: providing services to taxonomists for standard genome sequencing and annotation.</title>
        <authorList>
            <consortium name="The Broad Institute Genomics Platform"/>
            <consortium name="The Broad Institute Genome Sequencing Center for Infectious Disease"/>
            <person name="Wu L."/>
            <person name="Ma J."/>
        </authorList>
    </citation>
    <scope>NUCLEOTIDE SEQUENCE [LARGE SCALE GENOMIC DNA]</scope>
    <source>
        <strain evidence="1 2">JCM 13929</strain>
    </source>
</reference>
<keyword evidence="2" id="KW-1185">Reference proteome</keyword>
<gene>
    <name evidence="1" type="ORF">GCM10009733_056620</name>
</gene>